<proteinExistence type="predicted"/>
<reference evidence="1" key="2">
    <citation type="submission" date="2020-08" db="EMBL/GenBank/DDBJ databases">
        <title>Plant Genome Project.</title>
        <authorList>
            <person name="Zhang R.-G."/>
        </authorList>
    </citation>
    <scope>NUCLEOTIDE SEQUENCE</scope>
    <source>
        <strain evidence="1">Huo1</strain>
        <tissue evidence="1">Leaf</tissue>
    </source>
</reference>
<evidence type="ECO:0000313" key="2">
    <source>
        <dbReference type="Proteomes" id="UP000298416"/>
    </source>
</evidence>
<reference evidence="1" key="1">
    <citation type="submission" date="2018-01" db="EMBL/GenBank/DDBJ databases">
        <authorList>
            <person name="Mao J.F."/>
        </authorList>
    </citation>
    <scope>NUCLEOTIDE SEQUENCE</scope>
    <source>
        <strain evidence="1">Huo1</strain>
        <tissue evidence="1">Leaf</tissue>
    </source>
</reference>
<comment type="caution">
    <text evidence="1">The sequence shown here is derived from an EMBL/GenBank/DDBJ whole genome shotgun (WGS) entry which is preliminary data.</text>
</comment>
<accession>A0A8X8YMR0</accession>
<name>A0A8X8YMR0_SALSN</name>
<evidence type="ECO:0000313" key="1">
    <source>
        <dbReference type="EMBL" id="KAG6432841.1"/>
    </source>
</evidence>
<dbReference type="EMBL" id="PNBA02000002">
    <property type="protein sequence ID" value="KAG6432841.1"/>
    <property type="molecule type" value="Genomic_DNA"/>
</dbReference>
<dbReference type="AlphaFoldDB" id="A0A8X8YMR0"/>
<protein>
    <submittedName>
        <fullName evidence="1">Uncharacterized protein</fullName>
    </submittedName>
</protein>
<sequence length="73" mass="8139">MVLGLDGGHSARAKVVGVPEHWNSTPEFIGMSENVTCLNSAPRYSRNRFELFLGLDFVHDAIIKAWKTKRAPV</sequence>
<gene>
    <name evidence="1" type="ORF">SASPL_104429</name>
</gene>
<dbReference type="Proteomes" id="UP000298416">
    <property type="component" value="Unassembled WGS sequence"/>
</dbReference>
<keyword evidence="2" id="KW-1185">Reference proteome</keyword>
<organism evidence="1">
    <name type="scientific">Salvia splendens</name>
    <name type="common">Scarlet sage</name>
    <dbReference type="NCBI Taxonomy" id="180675"/>
    <lineage>
        <taxon>Eukaryota</taxon>
        <taxon>Viridiplantae</taxon>
        <taxon>Streptophyta</taxon>
        <taxon>Embryophyta</taxon>
        <taxon>Tracheophyta</taxon>
        <taxon>Spermatophyta</taxon>
        <taxon>Magnoliopsida</taxon>
        <taxon>eudicotyledons</taxon>
        <taxon>Gunneridae</taxon>
        <taxon>Pentapetalae</taxon>
        <taxon>asterids</taxon>
        <taxon>lamiids</taxon>
        <taxon>Lamiales</taxon>
        <taxon>Lamiaceae</taxon>
        <taxon>Nepetoideae</taxon>
        <taxon>Mentheae</taxon>
        <taxon>Salviinae</taxon>
        <taxon>Salvia</taxon>
        <taxon>Salvia subgen. Calosphace</taxon>
        <taxon>core Calosphace</taxon>
    </lineage>
</organism>